<dbReference type="RefSeq" id="WP_198732916.1">
    <property type="nucleotide sequence ID" value="NZ_JAEINH010000003.1"/>
</dbReference>
<keyword evidence="2" id="KW-1133">Transmembrane helix</keyword>
<name>A0A934M6K6_9MICO</name>
<dbReference type="InterPro" id="IPR057697">
    <property type="entry name" value="DUF7937"/>
</dbReference>
<protein>
    <submittedName>
        <fullName evidence="5">Uncharacterized protein</fullName>
    </submittedName>
</protein>
<evidence type="ECO:0000259" key="3">
    <source>
        <dbReference type="Pfam" id="PF25591"/>
    </source>
</evidence>
<feature type="transmembrane region" description="Helical" evidence="2">
    <location>
        <begin position="338"/>
        <end position="362"/>
    </location>
</feature>
<feature type="transmembrane region" description="Helical" evidence="2">
    <location>
        <begin position="481"/>
        <end position="499"/>
    </location>
</feature>
<feature type="transmembrane region" description="Helical" evidence="2">
    <location>
        <begin position="104"/>
        <end position="123"/>
    </location>
</feature>
<feature type="compositionally biased region" description="Low complexity" evidence="1">
    <location>
        <begin position="531"/>
        <end position="558"/>
    </location>
</feature>
<feature type="transmembrane region" description="Helical" evidence="2">
    <location>
        <begin position="383"/>
        <end position="404"/>
    </location>
</feature>
<keyword evidence="2" id="KW-0472">Membrane</keyword>
<feature type="region of interest" description="Disordered" evidence="1">
    <location>
        <begin position="531"/>
        <end position="591"/>
    </location>
</feature>
<keyword evidence="2" id="KW-0812">Transmembrane</keyword>
<comment type="caution">
    <text evidence="5">The sequence shown here is derived from an EMBL/GenBank/DDBJ whole genome shotgun (WGS) entry which is preliminary data.</text>
</comment>
<reference evidence="5" key="1">
    <citation type="submission" date="2020-12" db="EMBL/GenBank/DDBJ databases">
        <title>Sanguibacter suaedae sp. nov., isolated from Suaeda aralocaspica.</title>
        <authorList>
            <person name="Ma Q."/>
        </authorList>
    </citation>
    <scope>NUCLEOTIDE SEQUENCE</scope>
    <source>
        <strain evidence="5">YZGR15</strain>
    </source>
</reference>
<organism evidence="5 6">
    <name type="scientific">Sanguibacter suaedae</name>
    <dbReference type="NCBI Taxonomy" id="2795737"/>
    <lineage>
        <taxon>Bacteria</taxon>
        <taxon>Bacillati</taxon>
        <taxon>Actinomycetota</taxon>
        <taxon>Actinomycetes</taxon>
        <taxon>Micrococcales</taxon>
        <taxon>Sanguibacteraceae</taxon>
        <taxon>Sanguibacter</taxon>
    </lineage>
</organism>
<feature type="transmembrane region" description="Helical" evidence="2">
    <location>
        <begin position="195"/>
        <end position="212"/>
    </location>
</feature>
<proteinExistence type="predicted"/>
<feature type="compositionally biased region" description="Low complexity" evidence="1">
    <location>
        <begin position="571"/>
        <end position="591"/>
    </location>
</feature>
<feature type="transmembrane region" description="Helical" evidence="2">
    <location>
        <begin position="129"/>
        <end position="150"/>
    </location>
</feature>
<evidence type="ECO:0000259" key="4">
    <source>
        <dbReference type="Pfam" id="PF25592"/>
    </source>
</evidence>
<evidence type="ECO:0000256" key="2">
    <source>
        <dbReference type="SAM" id="Phobius"/>
    </source>
</evidence>
<evidence type="ECO:0000313" key="6">
    <source>
        <dbReference type="Proteomes" id="UP000602087"/>
    </source>
</evidence>
<feature type="compositionally biased region" description="Pro residues" evidence="1">
    <location>
        <begin position="559"/>
        <end position="570"/>
    </location>
</feature>
<sequence>MSNEGQAPHEGGYPPHGAPTSGAQPASYPPAHGGPAAQAPQPGQYAPQPGQHSPQQGHYGAPGGYAPQPGQYAAPGQPGAQQPAAPRPNPFAGIPAADFVRDGVAALLLLVSLALPVTIGTGYEGVSDRFHYVVILAAVVSIVSLALPYLARANVFPPSWTVHTTRLVRLLANAPYVVVLLVYVVLDALTNDDVQGVGTTFALGLAGAVLAAQPRQCEMGPEDQDRAVSVLWWRITAGIGAFIALTSVVSLVLFLIDAGDYADIGFLYVVGPIVAWLLTVAFSLWAIFGTVVQRSSSWRLTLIGLGTVLVCAFVFGAGDDASLVKVQSMHQVAGAFVYPLSLMTGLGAIFVPAAAAAAAAPATVRALSREPREQIWFGTAIHALEYLLVVAGSAVVGAVLWMFLEENGLYGGDKPTGAIVTTIILGLIIAAGAVYARMELTKNTAGGRIPALAVAGGTFVLGLVILIVAPTEQYRDMKFVTVGHLLLAFGLPAMIAIALTGPKAVREYFAANRPAPRTVNDSAYQWTAPQAQAPGYQQAPQQPYQQQAPTTGAWQTQQAPPPSAPAPQAPAAPTTDGAPSHGYTAAQAADPATPPAVLADIVQHAPELRAQVAGNPTTYPALVDWLAQLGDPDVDAALRKRKG</sequence>
<feature type="transmembrane region" description="Helical" evidence="2">
    <location>
        <begin position="449"/>
        <end position="469"/>
    </location>
</feature>
<feature type="region of interest" description="Disordered" evidence="1">
    <location>
        <begin position="1"/>
        <end position="88"/>
    </location>
</feature>
<gene>
    <name evidence="5" type="ORF">JAV76_04940</name>
</gene>
<dbReference type="Pfam" id="PF25591">
    <property type="entry name" value="LRV_2"/>
    <property type="match status" value="1"/>
</dbReference>
<evidence type="ECO:0000313" key="5">
    <source>
        <dbReference type="EMBL" id="MBI9114357.1"/>
    </source>
</evidence>
<dbReference type="AlphaFoldDB" id="A0A934M6K6"/>
<feature type="transmembrane region" description="Helical" evidence="2">
    <location>
        <begin position="266"/>
        <end position="288"/>
    </location>
</feature>
<dbReference type="Pfam" id="PF25592">
    <property type="entry name" value="DUF7937"/>
    <property type="match status" value="1"/>
</dbReference>
<accession>A0A934M6K6</accession>
<feature type="compositionally biased region" description="Low complexity" evidence="1">
    <location>
        <begin position="29"/>
        <end position="84"/>
    </location>
</feature>
<evidence type="ECO:0000256" key="1">
    <source>
        <dbReference type="SAM" id="MobiDB-lite"/>
    </source>
</evidence>
<feature type="transmembrane region" description="Helical" evidence="2">
    <location>
        <begin position="232"/>
        <end position="254"/>
    </location>
</feature>
<feature type="transmembrane region" description="Helical" evidence="2">
    <location>
        <begin position="300"/>
        <end position="318"/>
    </location>
</feature>
<feature type="transmembrane region" description="Helical" evidence="2">
    <location>
        <begin position="170"/>
        <end position="189"/>
    </location>
</feature>
<feature type="domain" description="DUF7937" evidence="4">
    <location>
        <begin position="98"/>
        <end position="508"/>
    </location>
</feature>
<feature type="domain" description="Leucine rich repeat variant" evidence="3">
    <location>
        <begin position="583"/>
        <end position="641"/>
    </location>
</feature>
<dbReference type="Proteomes" id="UP000602087">
    <property type="component" value="Unassembled WGS sequence"/>
</dbReference>
<dbReference type="EMBL" id="JAEINH010000003">
    <property type="protein sequence ID" value="MBI9114357.1"/>
    <property type="molecule type" value="Genomic_DNA"/>
</dbReference>
<keyword evidence="6" id="KW-1185">Reference proteome</keyword>
<feature type="transmembrane region" description="Helical" evidence="2">
    <location>
        <begin position="416"/>
        <end position="437"/>
    </location>
</feature>
<dbReference type="InterPro" id="IPR057893">
    <property type="entry name" value="LRV_2"/>
</dbReference>